<dbReference type="EMBL" id="BMNQ01000002">
    <property type="protein sequence ID" value="GGJ83927.1"/>
    <property type="molecule type" value="Genomic_DNA"/>
</dbReference>
<keyword evidence="1" id="KW-0378">Hydrolase</keyword>
<dbReference type="Gene3D" id="3.40.630.40">
    <property type="entry name" value="Zn-dependent exopeptidases"/>
    <property type="match status" value="1"/>
</dbReference>
<evidence type="ECO:0000256" key="1">
    <source>
        <dbReference type="ARBA" id="ARBA00022801"/>
    </source>
</evidence>
<dbReference type="Gene3D" id="2.30.30.40">
    <property type="entry name" value="SH3 Domains"/>
    <property type="match status" value="2"/>
</dbReference>
<evidence type="ECO:0000313" key="6">
    <source>
        <dbReference type="Proteomes" id="UP000658382"/>
    </source>
</evidence>
<organism evidence="5 6">
    <name type="scientific">Lentibacillus kapialis</name>
    <dbReference type="NCBI Taxonomy" id="340214"/>
    <lineage>
        <taxon>Bacteria</taxon>
        <taxon>Bacillati</taxon>
        <taxon>Bacillota</taxon>
        <taxon>Bacilli</taxon>
        <taxon>Bacillales</taxon>
        <taxon>Bacillaceae</taxon>
        <taxon>Lentibacillus</taxon>
    </lineage>
</organism>
<dbReference type="Pfam" id="PF01520">
    <property type="entry name" value="Amidase_3"/>
    <property type="match status" value="1"/>
</dbReference>
<sequence>MFVKKIAGLFLLIIYFAFIPAVQADKAVVTSDNLNIRSGPGTEYNLIGQVNTGTALHMVSVEDGWVEITYDNRTAWVSSDYVDIHSNLDRDSANSQPVGGNDIENIMIQHDNTHLRKGPSTSYDIVGFANKGEAFNVAGEEGNWYKIANEELSGFILKTFAAVHTKPTTSALEDKTIVIDAGHGGRDVGAIGASGTYEKNVTWRTAQELKKELTMLGAEVVLTRKADQFISLVSRTSLANIAGTDAFISIHYNSFPQAPEVTGIGTYYYHKQSEKLAQSIQESLINQTGANNRKALRKDYHVIRQSLNPSILVELGFISNSEKEELLETNSYQKLLVHGIVSGLTKYFKQITF</sequence>
<dbReference type="GO" id="GO:0071555">
    <property type="term" value="P:cell wall organization"/>
    <property type="evidence" value="ECO:0007669"/>
    <property type="project" value="UniProtKB-KW"/>
</dbReference>
<dbReference type="SMART" id="SM00646">
    <property type="entry name" value="Ami_3"/>
    <property type="match status" value="1"/>
</dbReference>
<dbReference type="CDD" id="cd02696">
    <property type="entry name" value="MurNAc-LAA"/>
    <property type="match status" value="1"/>
</dbReference>
<dbReference type="AlphaFoldDB" id="A0A917UTH5"/>
<dbReference type="GO" id="GO:0030288">
    <property type="term" value="C:outer membrane-bounded periplasmic space"/>
    <property type="evidence" value="ECO:0007669"/>
    <property type="project" value="TreeGrafter"/>
</dbReference>
<dbReference type="InterPro" id="IPR002508">
    <property type="entry name" value="MurNAc-LAA_cat"/>
</dbReference>
<dbReference type="GO" id="GO:0008745">
    <property type="term" value="F:N-acetylmuramoyl-L-alanine amidase activity"/>
    <property type="evidence" value="ECO:0007669"/>
    <property type="project" value="InterPro"/>
</dbReference>
<dbReference type="PANTHER" id="PTHR30404">
    <property type="entry name" value="N-ACETYLMURAMOYL-L-ALANINE AMIDASE"/>
    <property type="match status" value="1"/>
</dbReference>
<reference evidence="5" key="2">
    <citation type="submission" date="2020-09" db="EMBL/GenBank/DDBJ databases">
        <authorList>
            <person name="Sun Q."/>
            <person name="Ohkuma M."/>
        </authorList>
    </citation>
    <scope>NUCLEOTIDE SEQUENCE</scope>
    <source>
        <strain evidence="5">JCM 12580</strain>
    </source>
</reference>
<accession>A0A917UTH5</accession>
<dbReference type="Proteomes" id="UP000658382">
    <property type="component" value="Unassembled WGS sequence"/>
</dbReference>
<feature type="chain" id="PRO_5038447745" evidence="3">
    <location>
        <begin position="25"/>
        <end position="353"/>
    </location>
</feature>
<protein>
    <submittedName>
        <fullName evidence="5">N-acetylmuramoyl-L-alanine amidase</fullName>
    </submittedName>
</protein>
<comment type="caution">
    <text evidence="5">The sequence shown here is derived from an EMBL/GenBank/DDBJ whole genome shotgun (WGS) entry which is preliminary data.</text>
</comment>
<keyword evidence="3" id="KW-0732">Signal</keyword>
<feature type="domain" description="SH3b" evidence="4">
    <location>
        <begin position="101"/>
        <end position="172"/>
    </location>
</feature>
<dbReference type="PROSITE" id="PS51781">
    <property type="entry name" value="SH3B"/>
    <property type="match status" value="2"/>
</dbReference>
<feature type="signal peptide" evidence="3">
    <location>
        <begin position="1"/>
        <end position="24"/>
    </location>
</feature>
<evidence type="ECO:0000259" key="4">
    <source>
        <dbReference type="PROSITE" id="PS51781"/>
    </source>
</evidence>
<proteinExistence type="predicted"/>
<gene>
    <name evidence="5" type="ORF">GCM10007063_02960</name>
</gene>
<reference evidence="5" key="1">
    <citation type="journal article" date="2014" name="Int. J. Syst. Evol. Microbiol.">
        <title>Complete genome sequence of Corynebacterium casei LMG S-19264T (=DSM 44701T), isolated from a smear-ripened cheese.</title>
        <authorList>
            <consortium name="US DOE Joint Genome Institute (JGI-PGF)"/>
            <person name="Walter F."/>
            <person name="Albersmeier A."/>
            <person name="Kalinowski J."/>
            <person name="Ruckert C."/>
        </authorList>
    </citation>
    <scope>NUCLEOTIDE SEQUENCE</scope>
    <source>
        <strain evidence="5">JCM 12580</strain>
    </source>
</reference>
<keyword evidence="2" id="KW-0961">Cell wall biogenesis/degradation</keyword>
<dbReference type="InterPro" id="IPR050695">
    <property type="entry name" value="N-acetylmuramoyl_amidase_3"/>
</dbReference>
<dbReference type="SUPFAM" id="SSF53187">
    <property type="entry name" value="Zn-dependent exopeptidases"/>
    <property type="match status" value="1"/>
</dbReference>
<dbReference type="GO" id="GO:0009253">
    <property type="term" value="P:peptidoglycan catabolic process"/>
    <property type="evidence" value="ECO:0007669"/>
    <property type="project" value="InterPro"/>
</dbReference>
<evidence type="ECO:0000256" key="2">
    <source>
        <dbReference type="ARBA" id="ARBA00023316"/>
    </source>
</evidence>
<evidence type="ECO:0000313" key="5">
    <source>
        <dbReference type="EMBL" id="GGJ83927.1"/>
    </source>
</evidence>
<dbReference type="InterPro" id="IPR003646">
    <property type="entry name" value="SH3-like_bac-type"/>
</dbReference>
<name>A0A917UTH5_9BACI</name>
<dbReference type="Pfam" id="PF08239">
    <property type="entry name" value="SH3_3"/>
    <property type="match status" value="2"/>
</dbReference>
<evidence type="ECO:0000256" key="3">
    <source>
        <dbReference type="SAM" id="SignalP"/>
    </source>
</evidence>
<dbReference type="PANTHER" id="PTHR30404:SF0">
    <property type="entry name" value="N-ACETYLMURAMOYL-L-ALANINE AMIDASE AMIC"/>
    <property type="match status" value="1"/>
</dbReference>
<feature type="domain" description="SH3b" evidence="4">
    <location>
        <begin position="24"/>
        <end position="86"/>
    </location>
</feature>
<dbReference type="SMART" id="SM00287">
    <property type="entry name" value="SH3b"/>
    <property type="match status" value="2"/>
</dbReference>
<dbReference type="RefSeq" id="WP_188631281.1">
    <property type="nucleotide sequence ID" value="NZ_BMNQ01000002.1"/>
</dbReference>
<keyword evidence="6" id="KW-1185">Reference proteome</keyword>